<accession>A0ABR7HID6</accession>
<gene>
    <name evidence="4" type="ORF">H8R91_01565</name>
</gene>
<reference evidence="4 5" key="1">
    <citation type="submission" date="2020-08" db="EMBL/GenBank/DDBJ databases">
        <title>Genome public.</title>
        <authorList>
            <person name="Liu C."/>
            <person name="Sun Q."/>
        </authorList>
    </citation>
    <scope>NUCLEOTIDE SEQUENCE [LARGE SCALE GENOMIC DNA]</scope>
    <source>
        <strain evidence="4 5">NSJ-71</strain>
    </source>
</reference>
<dbReference type="RefSeq" id="WP_186934606.1">
    <property type="nucleotide sequence ID" value="NZ_JACOPS010000001.1"/>
</dbReference>
<feature type="transmembrane region" description="Helical" evidence="3">
    <location>
        <begin position="409"/>
        <end position="432"/>
    </location>
</feature>
<dbReference type="PIRSF" id="PIRSF005690">
    <property type="entry name" value="GerBA"/>
    <property type="match status" value="1"/>
</dbReference>
<dbReference type="Pfam" id="PF03323">
    <property type="entry name" value="GerA"/>
    <property type="match status" value="1"/>
</dbReference>
<feature type="transmembrane region" description="Helical" evidence="3">
    <location>
        <begin position="328"/>
        <end position="345"/>
    </location>
</feature>
<evidence type="ECO:0000256" key="3">
    <source>
        <dbReference type="SAM" id="Phobius"/>
    </source>
</evidence>
<dbReference type="InterPro" id="IPR050768">
    <property type="entry name" value="UPF0353/GerABKA_families"/>
</dbReference>
<protein>
    <submittedName>
        <fullName evidence="4">Spore germination protein</fullName>
    </submittedName>
</protein>
<comment type="similarity">
    <text evidence="1">Belongs to the GerABKA family.</text>
</comment>
<comment type="caution">
    <text evidence="4">The sequence shown here is derived from an EMBL/GenBank/DDBJ whole genome shotgun (WGS) entry which is preliminary data.</text>
</comment>
<dbReference type="EMBL" id="JACOPS010000001">
    <property type="protein sequence ID" value="MBC5727235.1"/>
    <property type="molecule type" value="Genomic_DNA"/>
</dbReference>
<evidence type="ECO:0000256" key="2">
    <source>
        <dbReference type="ARBA" id="ARBA00023136"/>
    </source>
</evidence>
<evidence type="ECO:0000256" key="1">
    <source>
        <dbReference type="ARBA" id="ARBA00005278"/>
    </source>
</evidence>
<evidence type="ECO:0000313" key="4">
    <source>
        <dbReference type="EMBL" id="MBC5727235.1"/>
    </source>
</evidence>
<feature type="transmembrane region" description="Helical" evidence="3">
    <location>
        <begin position="286"/>
        <end position="308"/>
    </location>
</feature>
<keyword evidence="3" id="KW-0812">Transmembrane</keyword>
<dbReference type="PANTHER" id="PTHR22550">
    <property type="entry name" value="SPORE GERMINATION PROTEIN"/>
    <property type="match status" value="1"/>
</dbReference>
<dbReference type="InterPro" id="IPR004995">
    <property type="entry name" value="Spore_Ger"/>
</dbReference>
<sequence length="489" mass="53726">MYNSLKENLSSLKSAFANSADFTVRDMILNSDNKTTSAVITIEGMCSKEVIALSIINPIFDFDFKNADGTQILDEIRLSVLSASEIVEFESFDEAIMFLTSGFAVIAVDGCSKMLAIGVQGFSFRGVTEPESEVVQRGSKEGFTEPLRINMTLIRRRIKSPDLVFETATVGTTSKTQLCICYLQNSVSKIILDKIRKRLQSSDLEMVLASGYLSEYLEDKGTKSIFSGVGISERPDTVCGKLMEGRVAILVDGTPTAIIIPHIFVEEFQSVDDYSNRPYYATFIRILKYISFFTAIFVPGIYTAFAQFHPEYFPKGLLLKASTALADTPLPVALEVLIIMFVYEIMREAGLRIPKPLGHAVSIVGALVIGESAVNAGFIASSTLMIVAVAAISSYVTSSLYAPITVLRFAFVAVGGIFGMWGIVLMSCFVLANICAKTSVGVPYMSSLAPFSVRRMRDVFVRADWKRLSRHTIRVQKFAQTKESDSDEG</sequence>
<dbReference type="Proteomes" id="UP000636755">
    <property type="component" value="Unassembled WGS sequence"/>
</dbReference>
<evidence type="ECO:0000313" key="5">
    <source>
        <dbReference type="Proteomes" id="UP000636755"/>
    </source>
</evidence>
<dbReference type="PANTHER" id="PTHR22550:SF5">
    <property type="entry name" value="LEUCINE ZIPPER PROTEIN 4"/>
    <property type="match status" value="1"/>
</dbReference>
<proteinExistence type="inferred from homology"/>
<keyword evidence="2 3" id="KW-0472">Membrane</keyword>
<organism evidence="4 5">
    <name type="scientific">Ruminococcus intestinalis</name>
    <dbReference type="NCBI Taxonomy" id="2763066"/>
    <lineage>
        <taxon>Bacteria</taxon>
        <taxon>Bacillati</taxon>
        <taxon>Bacillota</taxon>
        <taxon>Clostridia</taxon>
        <taxon>Eubacteriales</taxon>
        <taxon>Oscillospiraceae</taxon>
        <taxon>Ruminococcus</taxon>
    </lineage>
</organism>
<name>A0ABR7HID6_9FIRM</name>
<keyword evidence="5" id="KW-1185">Reference proteome</keyword>
<keyword evidence="3" id="KW-1133">Transmembrane helix</keyword>